<keyword evidence="1" id="KW-0808">Transferase</keyword>
<protein>
    <submittedName>
        <fullName evidence="1 2">Histidine kinase, HAMP region: chemotaxis sensory transducer</fullName>
    </submittedName>
</protein>
<evidence type="ECO:0000313" key="1">
    <source>
        <dbReference type="EMBL" id="KFB48189.1"/>
    </source>
</evidence>
<reference evidence="2" key="2">
    <citation type="submission" date="2020-05" db="UniProtKB">
        <authorList>
            <consortium name="EnsemblMetazoa"/>
        </authorList>
    </citation>
    <scope>IDENTIFICATION</scope>
</reference>
<dbReference type="EnsemblMetazoa" id="ASIC016258-RA">
    <property type="protein sequence ID" value="ASIC016258-PA"/>
    <property type="gene ID" value="ASIC016258"/>
</dbReference>
<accession>A0A084WD95</accession>
<dbReference type="Proteomes" id="UP000030765">
    <property type="component" value="Unassembled WGS sequence"/>
</dbReference>
<gene>
    <name evidence="1" type="ORF">ZHAS_00016258</name>
</gene>
<dbReference type="EMBL" id="ATLV01022956">
    <property type="status" value="NOT_ANNOTATED_CDS"/>
    <property type="molecule type" value="Genomic_DNA"/>
</dbReference>
<name>A0A084WD95_ANOSI</name>
<evidence type="ECO:0000313" key="2">
    <source>
        <dbReference type="EnsemblMetazoa" id="ASIC016258-PA"/>
    </source>
</evidence>
<proteinExistence type="predicted"/>
<dbReference type="EMBL" id="KE525338">
    <property type="protein sequence ID" value="KFB48189.1"/>
    <property type="molecule type" value="Genomic_DNA"/>
</dbReference>
<evidence type="ECO:0000313" key="3">
    <source>
        <dbReference type="Proteomes" id="UP000030765"/>
    </source>
</evidence>
<dbReference type="VEuPathDB" id="VectorBase:ASIC016258"/>
<keyword evidence="1" id="KW-0418">Kinase</keyword>
<organism evidence="1">
    <name type="scientific">Anopheles sinensis</name>
    <name type="common">Mosquito</name>
    <dbReference type="NCBI Taxonomy" id="74873"/>
    <lineage>
        <taxon>Eukaryota</taxon>
        <taxon>Metazoa</taxon>
        <taxon>Ecdysozoa</taxon>
        <taxon>Arthropoda</taxon>
        <taxon>Hexapoda</taxon>
        <taxon>Insecta</taxon>
        <taxon>Pterygota</taxon>
        <taxon>Neoptera</taxon>
        <taxon>Endopterygota</taxon>
        <taxon>Diptera</taxon>
        <taxon>Nematocera</taxon>
        <taxon>Culicoidea</taxon>
        <taxon>Culicidae</taxon>
        <taxon>Anophelinae</taxon>
        <taxon>Anopheles</taxon>
    </lineage>
</organism>
<dbReference type="AlphaFoldDB" id="A0A084WD95"/>
<sequence length="86" mass="8901">MVDTTLHARVGGFLMMPVAATVVPASGVALRHETPFGRAALGPETATVAEVRRPTVYDGGDEGSGGGRFFTLNLKLNDSARGVGNM</sequence>
<reference evidence="1 3" key="1">
    <citation type="journal article" date="2014" name="BMC Genomics">
        <title>Genome sequence of Anopheles sinensis provides insight into genetics basis of mosquito competence for malaria parasites.</title>
        <authorList>
            <person name="Zhou D."/>
            <person name="Zhang D."/>
            <person name="Ding G."/>
            <person name="Shi L."/>
            <person name="Hou Q."/>
            <person name="Ye Y."/>
            <person name="Xu Y."/>
            <person name="Zhou H."/>
            <person name="Xiong C."/>
            <person name="Li S."/>
            <person name="Yu J."/>
            <person name="Hong S."/>
            <person name="Yu X."/>
            <person name="Zou P."/>
            <person name="Chen C."/>
            <person name="Chang X."/>
            <person name="Wang W."/>
            <person name="Lv Y."/>
            <person name="Sun Y."/>
            <person name="Ma L."/>
            <person name="Shen B."/>
            <person name="Zhu C."/>
        </authorList>
    </citation>
    <scope>NUCLEOTIDE SEQUENCE [LARGE SCALE GENOMIC DNA]</scope>
</reference>
<keyword evidence="3" id="KW-1185">Reference proteome</keyword>
<dbReference type="GO" id="GO:0016301">
    <property type="term" value="F:kinase activity"/>
    <property type="evidence" value="ECO:0007669"/>
    <property type="project" value="UniProtKB-KW"/>
</dbReference>